<feature type="region of interest" description="Disordered" evidence="1">
    <location>
        <begin position="199"/>
        <end position="308"/>
    </location>
</feature>
<protein>
    <recommendedName>
        <fullName evidence="4">RAMA domain-containing protein</fullName>
    </recommendedName>
</protein>
<dbReference type="EMBL" id="JAFFJS010000004">
    <property type="protein sequence ID" value="MBM9433639.1"/>
    <property type="molecule type" value="Genomic_DNA"/>
</dbReference>
<proteinExistence type="predicted"/>
<gene>
    <name evidence="2" type="ORF">JVW63_08005</name>
</gene>
<dbReference type="RefSeq" id="WP_187996833.1">
    <property type="nucleotide sequence ID" value="NZ_JACEXG010000004.1"/>
</dbReference>
<evidence type="ECO:0008006" key="4">
    <source>
        <dbReference type="Google" id="ProtNLM"/>
    </source>
</evidence>
<feature type="compositionally biased region" description="Polar residues" evidence="1">
    <location>
        <begin position="286"/>
        <end position="300"/>
    </location>
</feature>
<organism evidence="2 3">
    <name type="scientific">Flaviflexus equikiangi</name>
    <dbReference type="NCBI Taxonomy" id="2758573"/>
    <lineage>
        <taxon>Bacteria</taxon>
        <taxon>Bacillati</taxon>
        <taxon>Actinomycetota</taxon>
        <taxon>Actinomycetes</taxon>
        <taxon>Actinomycetales</taxon>
        <taxon>Actinomycetaceae</taxon>
        <taxon>Flaviflexus</taxon>
    </lineage>
</organism>
<evidence type="ECO:0000313" key="2">
    <source>
        <dbReference type="EMBL" id="MBM9433639.1"/>
    </source>
</evidence>
<reference evidence="3" key="1">
    <citation type="submission" date="2021-02" db="EMBL/GenBank/DDBJ databases">
        <title>Leucobacter sp. CX169.</title>
        <authorList>
            <person name="Cheng Y."/>
        </authorList>
    </citation>
    <scope>NUCLEOTIDE SEQUENCE [LARGE SCALE GENOMIC DNA]</scope>
    <source>
        <strain evidence="3">JY899</strain>
    </source>
</reference>
<sequence>MPVFSLDNGRLSPARPSLTHRDEIIRETLMAVRDQVVELIYRPIFPVAWLTETSRLADQTRHTSLVALDPTGKTVTVDVVERLDSETLMASLARASRHEEIPSGRMSGLYPRGLAAFRKDWQSFLDSCPPGLEDHPRLIILAVTVEDQVRAALDTLVGASIDVHRIDLHESRAGILVSLEQVRPHEASFLAIGQELRRGEIAPPPHPSDTAATAPDSVEEAADSPADKQDETTESTEGNDGVVFVSRAGDPLDDVSRQTQPEENVRDEGDDEAPAAAKRGAHSAARDSSSIQAETVSNAEQVEEDPEPEFTFHSVGFTADGTGIDAAPDVDLLTGENDDGAIELPEVEWPERPSELRAIASRIGEQTLTFKSLRRRVNASARLTSAGEIVLESGERFTDPDHAASAVAGRRMDGWKNWRTEGGARLGDLR</sequence>
<name>A0ABS2TG58_9ACTO</name>
<keyword evidence="3" id="KW-1185">Reference proteome</keyword>
<evidence type="ECO:0000256" key="1">
    <source>
        <dbReference type="SAM" id="MobiDB-lite"/>
    </source>
</evidence>
<accession>A0ABS2TG58</accession>
<dbReference type="Proteomes" id="UP000705983">
    <property type="component" value="Unassembled WGS sequence"/>
</dbReference>
<evidence type="ECO:0000313" key="3">
    <source>
        <dbReference type="Proteomes" id="UP000705983"/>
    </source>
</evidence>
<comment type="caution">
    <text evidence="2">The sequence shown here is derived from an EMBL/GenBank/DDBJ whole genome shotgun (WGS) entry which is preliminary data.</text>
</comment>